<comment type="caution">
    <text evidence="9">The sequence shown here is derived from an EMBL/GenBank/DDBJ whole genome shotgun (WGS) entry which is preliminary data.</text>
</comment>
<feature type="domain" description="Hcy-binding" evidence="8">
    <location>
        <begin position="8"/>
        <end position="326"/>
    </location>
</feature>
<dbReference type="PANTHER" id="PTHR45833">
    <property type="entry name" value="METHIONINE SYNTHASE"/>
    <property type="match status" value="1"/>
</dbReference>
<keyword evidence="5 7" id="KW-0479">Metal-binding</keyword>
<keyword evidence="10" id="KW-1185">Reference proteome</keyword>
<dbReference type="RefSeq" id="WP_330199007.1">
    <property type="nucleotide sequence ID" value="NZ_JAZDRP010000004.1"/>
</dbReference>
<dbReference type="InterPro" id="IPR003726">
    <property type="entry name" value="HCY_dom"/>
</dbReference>
<reference evidence="9 10" key="1">
    <citation type="submission" date="2024-01" db="EMBL/GenBank/DDBJ databases">
        <title>Hyphobacterium bacterium isolated from marine sediment.</title>
        <authorList>
            <person name="Zhao S."/>
        </authorList>
    </citation>
    <scope>NUCLEOTIDE SEQUENCE [LARGE SCALE GENOMIC DNA]</scope>
    <source>
        <strain evidence="10">HN65</strain>
    </source>
</reference>
<evidence type="ECO:0000313" key="10">
    <source>
        <dbReference type="Proteomes" id="UP001354971"/>
    </source>
</evidence>
<evidence type="ECO:0000259" key="8">
    <source>
        <dbReference type="PROSITE" id="PS50970"/>
    </source>
</evidence>
<keyword evidence="7" id="KW-0862">Zinc</keyword>
<proteinExistence type="inferred from homology"/>
<evidence type="ECO:0000256" key="5">
    <source>
        <dbReference type="ARBA" id="ARBA00022723"/>
    </source>
</evidence>
<dbReference type="PANTHER" id="PTHR45833:SF1">
    <property type="entry name" value="METHIONINE SYNTHASE"/>
    <property type="match status" value="1"/>
</dbReference>
<comment type="cofactor">
    <cofactor evidence="7">
        <name>Zn(2+)</name>
        <dbReference type="ChEBI" id="CHEBI:29105"/>
    </cofactor>
</comment>
<evidence type="ECO:0000256" key="2">
    <source>
        <dbReference type="ARBA" id="ARBA00022603"/>
    </source>
</evidence>
<feature type="binding site" evidence="7">
    <location>
        <position position="248"/>
    </location>
    <ligand>
        <name>Zn(2+)</name>
        <dbReference type="ChEBI" id="CHEBI:29105"/>
    </ligand>
</feature>
<sequence>MAAERSRIDALKAAARERIVVLDGPKGTEIQRRGLTEADFRGELFAGHNQDLKGNNDILNLTRPDVIGAIHREYAEAGAEIISTNSFNANAISQGEYGLADQSYAINKAAASIARKVADEFSVGDQLRWVAGAIGPTNATLSISPDVNRPEFRATDFDSMVAVYTETARGLVDGGADYLLIETVFDTLNAKAAIAAVRDLEAETGTSIPMSLSMTVVDRSGRNLSGQTVEAFYASIRHADPLSVGLNCSLGAEQMRTYAAALARVSDTLVHAYPNAGLPNDLGQYDEPPETTSALLREWAENGLLNIVGGCCGTTPAHTRLIVQAVKDVPPRAIPVSNPAMRLSGLEPFALAG</sequence>
<organism evidence="9 10">
    <name type="scientific">Hyphobacterium lacteum</name>
    <dbReference type="NCBI Taxonomy" id="3116575"/>
    <lineage>
        <taxon>Bacteria</taxon>
        <taxon>Pseudomonadati</taxon>
        <taxon>Pseudomonadota</taxon>
        <taxon>Alphaproteobacteria</taxon>
        <taxon>Maricaulales</taxon>
        <taxon>Maricaulaceae</taxon>
        <taxon>Hyphobacterium</taxon>
    </lineage>
</organism>
<evidence type="ECO:0000256" key="1">
    <source>
        <dbReference type="ARBA" id="ARBA00010398"/>
    </source>
</evidence>
<gene>
    <name evidence="9" type="ORF">V0U79_08195</name>
</gene>
<evidence type="ECO:0000313" key="9">
    <source>
        <dbReference type="EMBL" id="MEE2526344.1"/>
    </source>
</evidence>
<dbReference type="EMBL" id="JAZDRP010000004">
    <property type="protein sequence ID" value="MEE2526344.1"/>
    <property type="molecule type" value="Genomic_DNA"/>
</dbReference>
<evidence type="ECO:0000256" key="7">
    <source>
        <dbReference type="PROSITE-ProRule" id="PRU00333"/>
    </source>
</evidence>
<evidence type="ECO:0000256" key="6">
    <source>
        <dbReference type="ARBA" id="ARBA00023285"/>
    </source>
</evidence>
<dbReference type="SUPFAM" id="SSF82282">
    <property type="entry name" value="Homocysteine S-methyltransferase"/>
    <property type="match status" value="1"/>
</dbReference>
<name>A0ABU7LRY6_9PROT</name>
<accession>A0ABU7LRY6</accession>
<feature type="binding site" evidence="7">
    <location>
        <position position="311"/>
    </location>
    <ligand>
        <name>Zn(2+)</name>
        <dbReference type="ChEBI" id="CHEBI:29105"/>
    </ligand>
</feature>
<comment type="similarity">
    <text evidence="1">Belongs to the vitamin-B12 dependent methionine synthase family.</text>
</comment>
<dbReference type="InterPro" id="IPR036589">
    <property type="entry name" value="HCY_dom_sf"/>
</dbReference>
<dbReference type="Gene3D" id="3.20.20.330">
    <property type="entry name" value="Homocysteine-binding-like domain"/>
    <property type="match status" value="1"/>
</dbReference>
<evidence type="ECO:0000256" key="4">
    <source>
        <dbReference type="ARBA" id="ARBA00022691"/>
    </source>
</evidence>
<keyword evidence="4" id="KW-0949">S-adenosyl-L-methionine</keyword>
<evidence type="ECO:0000256" key="3">
    <source>
        <dbReference type="ARBA" id="ARBA00022679"/>
    </source>
</evidence>
<dbReference type="Pfam" id="PF02574">
    <property type="entry name" value="S-methyl_trans"/>
    <property type="match status" value="1"/>
</dbReference>
<keyword evidence="6" id="KW-0170">Cobalt</keyword>
<dbReference type="PROSITE" id="PS50970">
    <property type="entry name" value="HCY"/>
    <property type="match status" value="1"/>
</dbReference>
<dbReference type="InterPro" id="IPR050554">
    <property type="entry name" value="Met_Synthase/Corrinoid"/>
</dbReference>
<protein>
    <submittedName>
        <fullName evidence="9">Homocysteine S-methyltransferase family protein</fullName>
    </submittedName>
</protein>
<keyword evidence="2 7" id="KW-0489">Methyltransferase</keyword>
<keyword evidence="3 7" id="KW-0808">Transferase</keyword>
<dbReference type="Proteomes" id="UP001354971">
    <property type="component" value="Unassembled WGS sequence"/>
</dbReference>
<feature type="binding site" evidence="7">
    <location>
        <position position="312"/>
    </location>
    <ligand>
        <name>Zn(2+)</name>
        <dbReference type="ChEBI" id="CHEBI:29105"/>
    </ligand>
</feature>